<feature type="transmembrane region" description="Helical" evidence="1">
    <location>
        <begin position="73"/>
        <end position="92"/>
    </location>
</feature>
<feature type="transmembrane region" description="Helical" evidence="1">
    <location>
        <begin position="99"/>
        <end position="116"/>
    </location>
</feature>
<dbReference type="Pfam" id="PF13398">
    <property type="entry name" value="Peptidase_M50B"/>
    <property type="match status" value="1"/>
</dbReference>
<keyword evidence="1" id="KW-1133">Transmembrane helix</keyword>
<feature type="transmembrane region" description="Helical" evidence="1">
    <location>
        <begin position="147"/>
        <end position="171"/>
    </location>
</feature>
<sequence>MNEMYIYLIVAILISLVPVIRSMFGTIHTLVHESGHALAALITSGKVYAISLYKTTDGLAITSSKSKVRSIFVSYAGYTFATIVAYFSFYFISTGETLFLFYFFLGLATVNLLLWVRNVFGVFWLLLYVGGCGLLIHFQFSAMKQVLVYILASVILVQSVFASWTVFLLSMKSSGNAGDATGLQKLTHIPAFIWGFLFFAQSLWGTYYILRYFI</sequence>
<proteinExistence type="predicted"/>
<dbReference type="AlphaFoldDB" id="W4Q0Q1"/>
<protein>
    <submittedName>
        <fullName evidence="2">Integral membrane protein</fullName>
    </submittedName>
</protein>
<keyword evidence="1" id="KW-0472">Membrane</keyword>
<name>W4Q0Q1_9BACI</name>
<keyword evidence="3" id="KW-1185">Reference proteome</keyword>
<dbReference type="OrthoDB" id="158445at2"/>
<dbReference type="Proteomes" id="UP000018890">
    <property type="component" value="Unassembled WGS sequence"/>
</dbReference>
<organism evidence="2 3">
    <name type="scientific">Halalkalibacter wakoensis JCM 9140</name>
    <dbReference type="NCBI Taxonomy" id="1236970"/>
    <lineage>
        <taxon>Bacteria</taxon>
        <taxon>Bacillati</taxon>
        <taxon>Bacillota</taxon>
        <taxon>Bacilli</taxon>
        <taxon>Bacillales</taxon>
        <taxon>Bacillaceae</taxon>
        <taxon>Halalkalibacter</taxon>
    </lineage>
</organism>
<dbReference type="EMBL" id="BAUT01000005">
    <property type="protein sequence ID" value="GAE24939.1"/>
    <property type="molecule type" value="Genomic_DNA"/>
</dbReference>
<feature type="transmembrane region" description="Helical" evidence="1">
    <location>
        <begin position="191"/>
        <end position="210"/>
    </location>
</feature>
<dbReference type="InterPro" id="IPR049500">
    <property type="entry name" value="Peptidase_M50B-like"/>
</dbReference>
<evidence type="ECO:0000313" key="2">
    <source>
        <dbReference type="EMBL" id="GAE24939.1"/>
    </source>
</evidence>
<feature type="transmembrane region" description="Helical" evidence="1">
    <location>
        <begin position="122"/>
        <end position="140"/>
    </location>
</feature>
<accession>W4Q0Q1</accession>
<comment type="caution">
    <text evidence="2">The sequence shown here is derived from an EMBL/GenBank/DDBJ whole genome shotgun (WGS) entry which is preliminary data.</text>
</comment>
<evidence type="ECO:0000313" key="3">
    <source>
        <dbReference type="Proteomes" id="UP000018890"/>
    </source>
</evidence>
<feature type="transmembrane region" description="Helical" evidence="1">
    <location>
        <begin position="6"/>
        <end position="24"/>
    </location>
</feature>
<gene>
    <name evidence="2" type="ORF">JCM9140_905</name>
</gene>
<reference evidence="2" key="1">
    <citation type="journal article" date="2014" name="Genome Announc.">
        <title>Draft Genome Sequences of Three Alkaliphilic Bacillus Strains, Bacillus wakoensis JCM 9140T, Bacillus akibai JCM 9157T, and Bacillus hemicellulosilyticus JCM 9152T.</title>
        <authorList>
            <person name="Yuki M."/>
            <person name="Oshima K."/>
            <person name="Suda W."/>
            <person name="Oshida Y."/>
            <person name="Kitamura K."/>
            <person name="Iida T."/>
            <person name="Hattori M."/>
            <person name="Ohkuma M."/>
        </authorList>
    </citation>
    <scope>NUCLEOTIDE SEQUENCE [LARGE SCALE GENOMIC DNA]</scope>
    <source>
        <strain evidence="2">JCM 9140</strain>
    </source>
</reference>
<evidence type="ECO:0000256" key="1">
    <source>
        <dbReference type="SAM" id="Phobius"/>
    </source>
</evidence>
<keyword evidence="1" id="KW-0812">Transmembrane</keyword>
<dbReference type="STRING" id="1236970.JCM9140_905"/>